<evidence type="ECO:0000256" key="6">
    <source>
        <dbReference type="ARBA" id="ARBA00022655"/>
    </source>
</evidence>
<dbReference type="RefSeq" id="WP_254760172.1">
    <property type="nucleotide sequence ID" value="NZ_JANCLT010000010.1"/>
</dbReference>
<evidence type="ECO:0000313" key="15">
    <source>
        <dbReference type="Proteomes" id="UP001156102"/>
    </source>
</evidence>
<dbReference type="InterPro" id="IPR013752">
    <property type="entry name" value="KPA_reductase"/>
</dbReference>
<comment type="catalytic activity">
    <reaction evidence="10 11">
        <text>(R)-pantoate + NADP(+) = 2-dehydropantoate + NADPH + H(+)</text>
        <dbReference type="Rhea" id="RHEA:16233"/>
        <dbReference type="ChEBI" id="CHEBI:11561"/>
        <dbReference type="ChEBI" id="CHEBI:15378"/>
        <dbReference type="ChEBI" id="CHEBI:15980"/>
        <dbReference type="ChEBI" id="CHEBI:57783"/>
        <dbReference type="ChEBI" id="CHEBI:58349"/>
        <dbReference type="EC" id="1.1.1.169"/>
    </reaction>
</comment>
<dbReference type="GO" id="GO:0050661">
    <property type="term" value="F:NADP binding"/>
    <property type="evidence" value="ECO:0007669"/>
    <property type="project" value="TreeGrafter"/>
</dbReference>
<dbReference type="InterPro" id="IPR013332">
    <property type="entry name" value="KPR_N"/>
</dbReference>
<evidence type="ECO:0000256" key="2">
    <source>
        <dbReference type="ARBA" id="ARBA00004994"/>
    </source>
</evidence>
<evidence type="ECO:0000313" key="14">
    <source>
        <dbReference type="EMBL" id="MCP8970254.1"/>
    </source>
</evidence>
<dbReference type="Gene3D" id="1.10.1040.10">
    <property type="entry name" value="N-(1-d-carboxylethyl)-l-norvaline Dehydrogenase, domain 2"/>
    <property type="match status" value="1"/>
</dbReference>
<dbReference type="Gene3D" id="3.40.50.720">
    <property type="entry name" value="NAD(P)-binding Rossmann-like Domain"/>
    <property type="match status" value="1"/>
</dbReference>
<dbReference type="PANTHER" id="PTHR43765">
    <property type="entry name" value="2-DEHYDROPANTOATE 2-REDUCTASE-RELATED"/>
    <property type="match status" value="1"/>
</dbReference>
<comment type="function">
    <text evidence="1 11">Catalyzes the NADPH-dependent reduction of ketopantoate into pantoic acid.</text>
</comment>
<evidence type="ECO:0000259" key="12">
    <source>
        <dbReference type="Pfam" id="PF02558"/>
    </source>
</evidence>
<keyword evidence="15" id="KW-1185">Reference proteome</keyword>
<reference evidence="14" key="1">
    <citation type="submission" date="2022-07" db="EMBL/GenBank/DDBJ databases">
        <authorList>
            <person name="Li W.-J."/>
            <person name="Deng Q.-Q."/>
        </authorList>
    </citation>
    <scope>NUCLEOTIDE SEQUENCE</scope>
    <source>
        <strain evidence="14">SYSU M60031</strain>
    </source>
</reference>
<dbReference type="NCBIfam" id="TIGR00745">
    <property type="entry name" value="apbA_panE"/>
    <property type="match status" value="1"/>
</dbReference>
<sequence>MKVGIVGGGAIGLLFAYYIQRAGHAVTVYTRTKEQAAYIQRNGITCIRGEREHTAFPRAVVWGLQIPQDDYLLVAVKQYDIPAVIRHLSDAKSRLVFLQNGMSHVELMQQLRQPAAVGIVEHGAKREGPGTVRHTGPGLTRLGIVSGEAAAFADAEGLFHMESFPFVEENDWQGVLQGKLIVNVCINPLTALYRVSNGALLQNPHLQSAMRQVFLEAAHVLGMEDKEHWERVCHVCEKTAANTSSMLADLQAGRETEIDAIVGYLLGESEKSGKAAPLLSFLYQSVKGLQG</sequence>
<evidence type="ECO:0000256" key="1">
    <source>
        <dbReference type="ARBA" id="ARBA00002919"/>
    </source>
</evidence>
<dbReference type="InterPro" id="IPR050838">
    <property type="entry name" value="Ketopantoate_reductase"/>
</dbReference>
<dbReference type="InterPro" id="IPR003710">
    <property type="entry name" value="ApbA"/>
</dbReference>
<name>A0AA42BS69_9BACI</name>
<feature type="domain" description="Ketopantoate reductase N-terminal" evidence="12">
    <location>
        <begin position="3"/>
        <end position="145"/>
    </location>
</feature>
<protein>
    <recommendedName>
        <fullName evidence="5 11">2-dehydropantoate 2-reductase</fullName>
        <ecNumber evidence="4 11">1.1.1.169</ecNumber>
    </recommendedName>
    <alternativeName>
        <fullName evidence="9 11">Ketopantoate reductase</fullName>
    </alternativeName>
</protein>
<dbReference type="SUPFAM" id="SSF51735">
    <property type="entry name" value="NAD(P)-binding Rossmann-fold domains"/>
    <property type="match status" value="1"/>
</dbReference>
<proteinExistence type="inferred from homology"/>
<evidence type="ECO:0000256" key="10">
    <source>
        <dbReference type="ARBA" id="ARBA00048793"/>
    </source>
</evidence>
<dbReference type="GO" id="GO:0008677">
    <property type="term" value="F:2-dehydropantoate 2-reductase activity"/>
    <property type="evidence" value="ECO:0007669"/>
    <property type="project" value="UniProtKB-EC"/>
</dbReference>
<dbReference type="AlphaFoldDB" id="A0AA42BS69"/>
<evidence type="ECO:0000256" key="7">
    <source>
        <dbReference type="ARBA" id="ARBA00022857"/>
    </source>
</evidence>
<dbReference type="EMBL" id="JANCLT010000010">
    <property type="protein sequence ID" value="MCP8970254.1"/>
    <property type="molecule type" value="Genomic_DNA"/>
</dbReference>
<keyword evidence="7 11" id="KW-0521">NADP</keyword>
<evidence type="ECO:0000259" key="13">
    <source>
        <dbReference type="Pfam" id="PF08546"/>
    </source>
</evidence>
<evidence type="ECO:0000256" key="5">
    <source>
        <dbReference type="ARBA" id="ARBA00019465"/>
    </source>
</evidence>
<dbReference type="Pfam" id="PF08546">
    <property type="entry name" value="ApbA_C"/>
    <property type="match status" value="1"/>
</dbReference>
<dbReference type="NCBIfam" id="NF005093">
    <property type="entry name" value="PRK06522.2-4"/>
    <property type="match status" value="1"/>
</dbReference>
<dbReference type="GO" id="GO:0015940">
    <property type="term" value="P:pantothenate biosynthetic process"/>
    <property type="evidence" value="ECO:0007669"/>
    <property type="project" value="UniProtKB-KW"/>
</dbReference>
<evidence type="ECO:0000256" key="9">
    <source>
        <dbReference type="ARBA" id="ARBA00032024"/>
    </source>
</evidence>
<dbReference type="GO" id="GO:0005737">
    <property type="term" value="C:cytoplasm"/>
    <property type="evidence" value="ECO:0007669"/>
    <property type="project" value="TreeGrafter"/>
</dbReference>
<dbReference type="EC" id="1.1.1.169" evidence="4 11"/>
<organism evidence="14 15">
    <name type="scientific">Ectobacillus ponti</name>
    <dbReference type="NCBI Taxonomy" id="2961894"/>
    <lineage>
        <taxon>Bacteria</taxon>
        <taxon>Bacillati</taxon>
        <taxon>Bacillota</taxon>
        <taxon>Bacilli</taxon>
        <taxon>Bacillales</taxon>
        <taxon>Bacillaceae</taxon>
        <taxon>Ectobacillus</taxon>
    </lineage>
</organism>
<accession>A0AA42BS69</accession>
<dbReference type="InterPro" id="IPR036291">
    <property type="entry name" value="NAD(P)-bd_dom_sf"/>
</dbReference>
<feature type="domain" description="Ketopantoate reductase C-terminal" evidence="13">
    <location>
        <begin position="177"/>
        <end position="290"/>
    </location>
</feature>
<dbReference type="Proteomes" id="UP001156102">
    <property type="component" value="Unassembled WGS sequence"/>
</dbReference>
<comment type="pathway">
    <text evidence="2 11">Cofactor biosynthesis; (R)-pantothenate biosynthesis; (R)-pantoate from 3-methyl-2-oxobutanoate: step 2/2.</text>
</comment>
<evidence type="ECO:0000256" key="8">
    <source>
        <dbReference type="ARBA" id="ARBA00023002"/>
    </source>
</evidence>
<dbReference type="Pfam" id="PF02558">
    <property type="entry name" value="ApbA"/>
    <property type="match status" value="1"/>
</dbReference>
<gene>
    <name evidence="14" type="ORF">NK662_17165</name>
</gene>
<comment type="similarity">
    <text evidence="3 11">Belongs to the ketopantoate reductase family.</text>
</comment>
<keyword evidence="6 11" id="KW-0566">Pantothenate biosynthesis</keyword>
<dbReference type="InterPro" id="IPR008927">
    <property type="entry name" value="6-PGluconate_DH-like_C_sf"/>
</dbReference>
<dbReference type="SUPFAM" id="SSF48179">
    <property type="entry name" value="6-phosphogluconate dehydrogenase C-terminal domain-like"/>
    <property type="match status" value="1"/>
</dbReference>
<keyword evidence="8 11" id="KW-0560">Oxidoreductase</keyword>
<dbReference type="InterPro" id="IPR013328">
    <property type="entry name" value="6PGD_dom2"/>
</dbReference>
<evidence type="ECO:0000256" key="4">
    <source>
        <dbReference type="ARBA" id="ARBA00013014"/>
    </source>
</evidence>
<evidence type="ECO:0000256" key="11">
    <source>
        <dbReference type="RuleBase" id="RU362068"/>
    </source>
</evidence>
<dbReference type="PANTHER" id="PTHR43765:SF2">
    <property type="entry name" value="2-DEHYDROPANTOATE 2-REDUCTASE"/>
    <property type="match status" value="1"/>
</dbReference>
<evidence type="ECO:0000256" key="3">
    <source>
        <dbReference type="ARBA" id="ARBA00007870"/>
    </source>
</evidence>
<comment type="caution">
    <text evidence="14">The sequence shown here is derived from an EMBL/GenBank/DDBJ whole genome shotgun (WGS) entry which is preliminary data.</text>
</comment>